<dbReference type="OrthoDB" id="7832001at2759"/>
<dbReference type="Gene3D" id="3.40.630.10">
    <property type="entry name" value="Zn peptidases"/>
    <property type="match status" value="1"/>
</dbReference>
<dbReference type="SMART" id="SM00320">
    <property type="entry name" value="WD40"/>
    <property type="match status" value="7"/>
</dbReference>
<dbReference type="SUPFAM" id="SSF55031">
    <property type="entry name" value="Bacterial exopeptidase dimerisation domain"/>
    <property type="match status" value="1"/>
</dbReference>
<dbReference type="PIRSF" id="PIRSF037237">
    <property type="entry name" value="Peptidase_WD_repeats_DUG2"/>
    <property type="match status" value="1"/>
</dbReference>
<keyword evidence="3" id="KW-0645">Protease</keyword>
<evidence type="ECO:0000256" key="3">
    <source>
        <dbReference type="ARBA" id="ARBA00022670"/>
    </source>
</evidence>
<dbReference type="PROSITE" id="PS50294">
    <property type="entry name" value="WD_REPEATS_REGION"/>
    <property type="match status" value="1"/>
</dbReference>
<dbReference type="InterPro" id="IPR015943">
    <property type="entry name" value="WD40/YVTN_repeat-like_dom_sf"/>
</dbReference>
<feature type="domain" description="Peptidase M20 dimerisation" evidence="9">
    <location>
        <begin position="607"/>
        <end position="745"/>
    </location>
</feature>
<keyword evidence="2 7" id="KW-0853">WD repeat</keyword>
<evidence type="ECO:0000256" key="1">
    <source>
        <dbReference type="ARBA" id="ARBA00006247"/>
    </source>
</evidence>
<dbReference type="InterPro" id="IPR020472">
    <property type="entry name" value="WD40_PAC1"/>
</dbReference>
<dbReference type="Pfam" id="PF01546">
    <property type="entry name" value="Peptidase_M20"/>
    <property type="match status" value="1"/>
</dbReference>
<keyword evidence="4" id="KW-0479">Metal-binding</keyword>
<gene>
    <name evidence="10" type="ORF">CVT26_016052</name>
</gene>
<dbReference type="Proteomes" id="UP000284706">
    <property type="component" value="Unassembled WGS sequence"/>
</dbReference>
<dbReference type="Pfam" id="PF00400">
    <property type="entry name" value="WD40"/>
    <property type="match status" value="3"/>
</dbReference>
<evidence type="ECO:0000256" key="4">
    <source>
        <dbReference type="ARBA" id="ARBA00022723"/>
    </source>
</evidence>
<dbReference type="GO" id="GO:0008233">
    <property type="term" value="F:peptidase activity"/>
    <property type="evidence" value="ECO:0007669"/>
    <property type="project" value="UniProtKB-KW"/>
</dbReference>
<dbReference type="InterPro" id="IPR019775">
    <property type="entry name" value="WD40_repeat_CS"/>
</dbReference>
<feature type="repeat" description="WD" evidence="7">
    <location>
        <begin position="248"/>
        <end position="263"/>
    </location>
</feature>
<dbReference type="SUPFAM" id="SSF50978">
    <property type="entry name" value="WD40 repeat-like"/>
    <property type="match status" value="1"/>
</dbReference>
<feature type="repeat" description="WD" evidence="7">
    <location>
        <begin position="64"/>
        <end position="105"/>
    </location>
</feature>
<keyword evidence="11" id="KW-1185">Reference proteome</keyword>
<dbReference type="InterPro" id="IPR002933">
    <property type="entry name" value="Peptidase_M20"/>
</dbReference>
<keyword evidence="5" id="KW-0677">Repeat</keyword>
<dbReference type="EMBL" id="NHYE01000963">
    <property type="protein sequence ID" value="PPR01151.1"/>
    <property type="molecule type" value="Genomic_DNA"/>
</dbReference>
<feature type="repeat" description="WD" evidence="7">
    <location>
        <begin position="22"/>
        <end position="63"/>
    </location>
</feature>
<dbReference type="STRING" id="231916.A0A409YDS6"/>
<dbReference type="SUPFAM" id="SSF53187">
    <property type="entry name" value="Zn-dependent exopeptidases"/>
    <property type="match status" value="1"/>
</dbReference>
<name>A0A409YDS6_9AGAR</name>
<dbReference type="InterPro" id="IPR011650">
    <property type="entry name" value="Peptidase_M20_dimer"/>
</dbReference>
<dbReference type="InParanoid" id="A0A409YDS6"/>
<dbReference type="InterPro" id="IPR036264">
    <property type="entry name" value="Bact_exopeptidase_dim_dom"/>
</dbReference>
<dbReference type="InterPro" id="IPR001680">
    <property type="entry name" value="WD40_rpt"/>
</dbReference>
<dbReference type="Pfam" id="PF07687">
    <property type="entry name" value="M20_dimer"/>
    <property type="match status" value="1"/>
</dbReference>
<dbReference type="AlphaFoldDB" id="A0A409YDS6"/>
<dbReference type="PANTHER" id="PTHR43270">
    <property type="entry name" value="BETA-ALA-HIS DIPEPTIDASE"/>
    <property type="match status" value="1"/>
</dbReference>
<dbReference type="PROSITE" id="PS00678">
    <property type="entry name" value="WD_REPEATS_1"/>
    <property type="match status" value="1"/>
</dbReference>
<keyword evidence="6" id="KW-0378">Hydrolase</keyword>
<evidence type="ECO:0000313" key="10">
    <source>
        <dbReference type="EMBL" id="PPR01151.1"/>
    </source>
</evidence>
<evidence type="ECO:0000259" key="9">
    <source>
        <dbReference type="Pfam" id="PF07687"/>
    </source>
</evidence>
<dbReference type="GO" id="GO:0006751">
    <property type="term" value="P:glutathione catabolic process"/>
    <property type="evidence" value="ECO:0007669"/>
    <property type="project" value="InterPro"/>
</dbReference>
<evidence type="ECO:0000256" key="5">
    <source>
        <dbReference type="ARBA" id="ARBA00022737"/>
    </source>
</evidence>
<dbReference type="InterPro" id="IPR051458">
    <property type="entry name" value="Cyt/Met_Dipeptidase"/>
</dbReference>
<evidence type="ECO:0000256" key="6">
    <source>
        <dbReference type="ARBA" id="ARBA00022801"/>
    </source>
</evidence>
<reference evidence="10 11" key="1">
    <citation type="journal article" date="2018" name="Evol. Lett.">
        <title>Horizontal gene cluster transfer increased hallucinogenic mushroom diversity.</title>
        <authorList>
            <person name="Reynolds H.T."/>
            <person name="Vijayakumar V."/>
            <person name="Gluck-Thaler E."/>
            <person name="Korotkin H.B."/>
            <person name="Matheny P.B."/>
            <person name="Slot J.C."/>
        </authorList>
    </citation>
    <scope>NUCLEOTIDE SEQUENCE [LARGE SCALE GENOMIC DNA]</scope>
    <source>
        <strain evidence="10 11">SRW20</strain>
    </source>
</reference>
<feature type="repeat" description="WD" evidence="7">
    <location>
        <begin position="378"/>
        <end position="400"/>
    </location>
</feature>
<comment type="similarity">
    <text evidence="1">Belongs to the peptidase M20A family.</text>
</comment>
<proteinExistence type="inferred from homology"/>
<sequence>MPTAASLSPDLHAIEHVPPLVHSLHESKSSVLSLAANQEYIFSGNQNKDISVWDKKTFQLKHTLRGHTGSVLDLEYAKEKKWLFSSSGDSTIRVWSTETLQQLYLIDPHLGEGAGDLFSLSWSPELQTLFVGCQNTSLQWFTFQDPMPSSLSSSSSGDGLVYSGSSTPTTASRKAHKFFDSYPQYERKPADIFANNRLPGRGSPDSERSDVSAPQEYLSIPPSNVVDPAHYGYIYCMVVLRGDRGLQLATGSGDETVKLWNIEVGIPELVHEFFCSHGAVLALVAFGDTIYAGCQDGYVRVFDLETKTLVRTIIVQEGIDIIAMSMLGSDLYTCSANGWIKRWSASFDCTASWKGHNGIVLSSIVTKRSDSDSSGFCLITGGNDDHIKVWEVQSPRVMVPPSEVCGPDVEDSSKSCLGSGTFFGLSGCLIRGNCAQHVSSEPSHREDCRQTAIWLRKCLGQLGAHTSLLPTGEGNSPIVLATFEGSIKGKSKPKILFYGHYDVIPAPSDGWESDPFHMSGRNGYLYGRGATDNKGPILAAASAAAELLARRALEVDLVFLIEGEEECGSKGFAETVRKHKDAIGPIDAILVSNSTWIADDRPCITYGLRGVVHCAVEISSDRPDLHSGIEGGAVAEPMVDMVRLLASLIDSNRIVQIPGFYDRVRPQTEEEKQLYKLLSKITNRPASLLSSRWREPSFTIHNVEISGPKNATVIPGTVAAQLSLRLVPDQDLDTIVRSLRDYLQRSFEGLQSPNKLVINVEHTADWWLGDLDDQWFKSLESAVQEEWGEEPLRIREGGSIPSIPYLEKEFGCHALHLPMGQSSDQAHLPNERISLANLRKGKAVIERFLLKAANQNSEIAT</sequence>
<dbReference type="InterPro" id="IPR017149">
    <property type="entry name" value="GSH_degradosome_Dug2"/>
</dbReference>
<evidence type="ECO:0000256" key="7">
    <source>
        <dbReference type="PROSITE-ProRule" id="PRU00221"/>
    </source>
</evidence>
<dbReference type="PANTHER" id="PTHR43270:SF8">
    <property type="entry name" value="DI- AND TRIPEPTIDASE DUG2-RELATED"/>
    <property type="match status" value="1"/>
</dbReference>
<dbReference type="InterPro" id="IPR036322">
    <property type="entry name" value="WD40_repeat_dom_sf"/>
</dbReference>
<dbReference type="Gene3D" id="2.130.10.10">
    <property type="entry name" value="YVTN repeat-like/Quinoprotein amine dehydrogenase"/>
    <property type="match status" value="2"/>
</dbReference>
<evidence type="ECO:0000256" key="8">
    <source>
        <dbReference type="SAM" id="MobiDB-lite"/>
    </source>
</evidence>
<dbReference type="GO" id="GO:0046872">
    <property type="term" value="F:metal ion binding"/>
    <property type="evidence" value="ECO:0007669"/>
    <property type="project" value="UniProtKB-KW"/>
</dbReference>
<dbReference type="PROSITE" id="PS50082">
    <property type="entry name" value="WD_REPEATS_2"/>
    <property type="match status" value="4"/>
</dbReference>
<protein>
    <recommendedName>
        <fullName evidence="9">Peptidase M20 dimerisation domain-containing protein</fullName>
    </recommendedName>
</protein>
<dbReference type="PRINTS" id="PR00320">
    <property type="entry name" value="GPROTEINBRPT"/>
</dbReference>
<dbReference type="Gene3D" id="3.30.70.360">
    <property type="match status" value="1"/>
</dbReference>
<dbReference type="GO" id="GO:0006508">
    <property type="term" value="P:proteolysis"/>
    <property type="evidence" value="ECO:0007669"/>
    <property type="project" value="UniProtKB-KW"/>
</dbReference>
<evidence type="ECO:0000256" key="2">
    <source>
        <dbReference type="ARBA" id="ARBA00022574"/>
    </source>
</evidence>
<organism evidence="10 11">
    <name type="scientific">Gymnopilus dilepis</name>
    <dbReference type="NCBI Taxonomy" id="231916"/>
    <lineage>
        <taxon>Eukaryota</taxon>
        <taxon>Fungi</taxon>
        <taxon>Dikarya</taxon>
        <taxon>Basidiomycota</taxon>
        <taxon>Agaricomycotina</taxon>
        <taxon>Agaricomycetes</taxon>
        <taxon>Agaricomycetidae</taxon>
        <taxon>Agaricales</taxon>
        <taxon>Agaricineae</taxon>
        <taxon>Hymenogastraceae</taxon>
        <taxon>Gymnopilus</taxon>
    </lineage>
</organism>
<evidence type="ECO:0000313" key="11">
    <source>
        <dbReference type="Proteomes" id="UP000284706"/>
    </source>
</evidence>
<comment type="caution">
    <text evidence="10">The sequence shown here is derived from an EMBL/GenBank/DDBJ whole genome shotgun (WGS) entry which is preliminary data.</text>
</comment>
<feature type="region of interest" description="Disordered" evidence="8">
    <location>
        <begin position="194"/>
        <end position="214"/>
    </location>
</feature>
<accession>A0A409YDS6</accession>